<evidence type="ECO:0000256" key="3">
    <source>
        <dbReference type="ARBA" id="ARBA00004947"/>
    </source>
</evidence>
<evidence type="ECO:0000256" key="7">
    <source>
        <dbReference type="ARBA" id="ARBA00023144"/>
    </source>
</evidence>
<dbReference type="AlphaFoldDB" id="A0A9D4TGD0"/>
<evidence type="ECO:0000313" key="11">
    <source>
        <dbReference type="EMBL" id="KAI3424909.1"/>
    </source>
</evidence>
<accession>A0A9D4TGD0</accession>
<dbReference type="InterPro" id="IPR001509">
    <property type="entry name" value="Epimerase_deHydtase"/>
</dbReference>
<dbReference type="Pfam" id="PF01370">
    <property type="entry name" value="Epimerase"/>
    <property type="match status" value="1"/>
</dbReference>
<keyword evidence="9" id="KW-0119">Carbohydrate metabolism</keyword>
<dbReference type="InterPro" id="IPR036291">
    <property type="entry name" value="NAD(P)-bd_dom_sf"/>
</dbReference>
<reference evidence="11" key="2">
    <citation type="submission" date="2020-11" db="EMBL/GenBank/DDBJ databases">
        <authorList>
            <person name="Cecchin M."/>
            <person name="Marcolungo L."/>
            <person name="Rossato M."/>
            <person name="Girolomoni L."/>
            <person name="Cosentino E."/>
            <person name="Cuine S."/>
            <person name="Li-Beisson Y."/>
            <person name="Delledonne M."/>
            <person name="Ballottari M."/>
        </authorList>
    </citation>
    <scope>NUCLEOTIDE SEQUENCE</scope>
    <source>
        <strain evidence="11">211/11P</strain>
        <tissue evidence="11">Whole cell</tissue>
    </source>
</reference>
<gene>
    <name evidence="11" type="ORF">D9Q98_008293</name>
</gene>
<dbReference type="Gene3D" id="3.90.25.10">
    <property type="entry name" value="UDP-galactose 4-epimerase, domain 1"/>
    <property type="match status" value="1"/>
</dbReference>
<comment type="catalytic activity">
    <reaction evidence="1">
        <text>UDP-alpha-D-glucose = UDP-alpha-D-galactose</text>
        <dbReference type="Rhea" id="RHEA:22168"/>
        <dbReference type="ChEBI" id="CHEBI:58885"/>
        <dbReference type="ChEBI" id="CHEBI:66914"/>
        <dbReference type="EC" id="5.1.3.2"/>
    </reaction>
</comment>
<comment type="cofactor">
    <cofactor evidence="2 9">
        <name>NAD(+)</name>
        <dbReference type="ChEBI" id="CHEBI:57540"/>
    </cofactor>
</comment>
<feature type="domain" description="NAD-dependent epimerase/dehydratase" evidence="10">
    <location>
        <begin position="40"/>
        <end position="290"/>
    </location>
</feature>
<evidence type="ECO:0000259" key="10">
    <source>
        <dbReference type="Pfam" id="PF01370"/>
    </source>
</evidence>
<dbReference type="GO" id="GO:0003978">
    <property type="term" value="F:UDP-glucose 4-epimerase activity"/>
    <property type="evidence" value="ECO:0007669"/>
    <property type="project" value="UniProtKB-UniRule"/>
</dbReference>
<comment type="pathway">
    <text evidence="3 9">Carbohydrate metabolism; galactose metabolism.</text>
</comment>
<dbReference type="CDD" id="cd05247">
    <property type="entry name" value="UDP_G4E_1_SDR_e"/>
    <property type="match status" value="1"/>
</dbReference>
<evidence type="ECO:0000256" key="4">
    <source>
        <dbReference type="ARBA" id="ARBA00007637"/>
    </source>
</evidence>
<evidence type="ECO:0000313" key="12">
    <source>
        <dbReference type="Proteomes" id="UP001055712"/>
    </source>
</evidence>
<dbReference type="OrthoDB" id="9402762at2759"/>
<dbReference type="GO" id="GO:0005829">
    <property type="term" value="C:cytosol"/>
    <property type="evidence" value="ECO:0007669"/>
    <property type="project" value="TreeGrafter"/>
</dbReference>
<dbReference type="PANTHER" id="PTHR43725">
    <property type="entry name" value="UDP-GLUCOSE 4-EPIMERASE"/>
    <property type="match status" value="1"/>
</dbReference>
<dbReference type="PANTHER" id="PTHR43725:SF47">
    <property type="entry name" value="UDP-GLUCOSE 4-EPIMERASE"/>
    <property type="match status" value="1"/>
</dbReference>
<dbReference type="Proteomes" id="UP001055712">
    <property type="component" value="Unassembled WGS sequence"/>
</dbReference>
<comment type="similarity">
    <text evidence="4 9">Belongs to the NAD(P)-dependent epimerase/dehydratase family.</text>
</comment>
<dbReference type="NCBIfam" id="TIGR01179">
    <property type="entry name" value="galE"/>
    <property type="match status" value="1"/>
</dbReference>
<organism evidence="11 12">
    <name type="scientific">Chlorella vulgaris</name>
    <name type="common">Green alga</name>
    <dbReference type="NCBI Taxonomy" id="3077"/>
    <lineage>
        <taxon>Eukaryota</taxon>
        <taxon>Viridiplantae</taxon>
        <taxon>Chlorophyta</taxon>
        <taxon>core chlorophytes</taxon>
        <taxon>Trebouxiophyceae</taxon>
        <taxon>Chlorellales</taxon>
        <taxon>Chlorellaceae</taxon>
        <taxon>Chlorella clade</taxon>
        <taxon>Chlorella</taxon>
    </lineage>
</organism>
<evidence type="ECO:0000256" key="9">
    <source>
        <dbReference type="RuleBase" id="RU366046"/>
    </source>
</evidence>
<dbReference type="Gene3D" id="3.40.50.720">
    <property type="entry name" value="NAD(P)-binding Rossmann-like Domain"/>
    <property type="match status" value="1"/>
</dbReference>
<keyword evidence="6 9" id="KW-0520">NAD</keyword>
<evidence type="ECO:0000256" key="2">
    <source>
        <dbReference type="ARBA" id="ARBA00001911"/>
    </source>
</evidence>
<proteinExistence type="inferred from homology"/>
<dbReference type="EMBL" id="SIDB01000012">
    <property type="protein sequence ID" value="KAI3424909.1"/>
    <property type="molecule type" value="Genomic_DNA"/>
</dbReference>
<sequence>MELRTQSFGNRRLLLHIAVPTCVLLYHCLSSTLVTPQHHILVTGGLGYIGSHTALSLVEAGYAVTLLDDLSNAQEEVFVRLQELAGGRSGALSFVKGDVGDQDLLRPLLDAGAFDAVIHFAAKKSVAESTVDPLGYYNTNVVGTLRLLEAMRGSGVRNLVFSSSACVYGAAQAPINESAPLQPLNPYGHSKAMAEQVMTDVSAADPSFRCLQLRYFNPVGAHPSGRLGEQPQQPTNLMPCITEVVLGRRPTLQVHGTDYPTQDGTAQRDYLHVLDLAEAHVAALRKLLSSPGLGCKAYNLGTGTGQTVLEVIKAFEMASGRSVPYVLAGRRAGDAAAAYASPLRAEEELGWRATRSLNQMCADHWRWTEGNPSGYLTDSGGVPA</sequence>
<dbReference type="EC" id="5.1.3.-" evidence="9"/>
<name>A0A9D4TGD0_CHLVU</name>
<keyword evidence="12" id="KW-1185">Reference proteome</keyword>
<protein>
    <recommendedName>
        <fullName evidence="5 9">UDP-glucose 4-epimerase</fullName>
        <ecNumber evidence="9">5.1.3.-</ecNumber>
    </recommendedName>
</protein>
<evidence type="ECO:0000256" key="1">
    <source>
        <dbReference type="ARBA" id="ARBA00000083"/>
    </source>
</evidence>
<dbReference type="GO" id="GO:0006012">
    <property type="term" value="P:galactose metabolic process"/>
    <property type="evidence" value="ECO:0007669"/>
    <property type="project" value="UniProtKB-KW"/>
</dbReference>
<reference evidence="11" key="1">
    <citation type="journal article" date="2019" name="Plant J.">
        <title>Chlorella vulgaris genome assembly and annotation reveals the molecular basis for metabolic acclimation to high light conditions.</title>
        <authorList>
            <person name="Cecchin M."/>
            <person name="Marcolungo L."/>
            <person name="Rossato M."/>
            <person name="Girolomoni L."/>
            <person name="Cosentino E."/>
            <person name="Cuine S."/>
            <person name="Li-Beisson Y."/>
            <person name="Delledonne M."/>
            <person name="Ballottari M."/>
        </authorList>
    </citation>
    <scope>NUCLEOTIDE SEQUENCE</scope>
    <source>
        <strain evidence="11">211/11P</strain>
    </source>
</reference>
<evidence type="ECO:0000256" key="6">
    <source>
        <dbReference type="ARBA" id="ARBA00023027"/>
    </source>
</evidence>
<comment type="caution">
    <text evidence="11">The sequence shown here is derived from an EMBL/GenBank/DDBJ whole genome shotgun (WGS) entry which is preliminary data.</text>
</comment>
<keyword evidence="8 9" id="KW-0413">Isomerase</keyword>
<evidence type="ECO:0000256" key="5">
    <source>
        <dbReference type="ARBA" id="ARBA00013189"/>
    </source>
</evidence>
<dbReference type="InterPro" id="IPR005886">
    <property type="entry name" value="UDP_G4E"/>
</dbReference>
<keyword evidence="7" id="KW-0299">Galactose metabolism</keyword>
<dbReference type="SUPFAM" id="SSF51735">
    <property type="entry name" value="NAD(P)-binding Rossmann-fold domains"/>
    <property type="match status" value="1"/>
</dbReference>
<evidence type="ECO:0000256" key="8">
    <source>
        <dbReference type="ARBA" id="ARBA00023235"/>
    </source>
</evidence>